<dbReference type="AlphaFoldDB" id="A0A9N9HTU9"/>
<feature type="compositionally biased region" description="Basic and acidic residues" evidence="7">
    <location>
        <begin position="495"/>
        <end position="506"/>
    </location>
</feature>
<dbReference type="GO" id="GO:0005819">
    <property type="term" value="C:spindle"/>
    <property type="evidence" value="ECO:0007669"/>
    <property type="project" value="UniProtKB-SubCell"/>
</dbReference>
<feature type="non-terminal residue" evidence="10">
    <location>
        <position position="546"/>
    </location>
</feature>
<keyword evidence="4" id="KW-0963">Cytoplasm</keyword>
<feature type="compositionally biased region" description="Polar residues" evidence="7">
    <location>
        <begin position="507"/>
        <end position="546"/>
    </location>
</feature>
<dbReference type="GO" id="GO:0005634">
    <property type="term" value="C:nucleus"/>
    <property type="evidence" value="ECO:0007669"/>
    <property type="project" value="UniProtKB-SubCell"/>
</dbReference>
<dbReference type="Pfam" id="PF12214">
    <property type="entry name" value="TPX2_importin"/>
    <property type="match status" value="1"/>
</dbReference>
<dbReference type="GO" id="GO:0005874">
    <property type="term" value="C:microtubule"/>
    <property type="evidence" value="ECO:0007669"/>
    <property type="project" value="InterPro"/>
</dbReference>
<feature type="region of interest" description="Disordered" evidence="7">
    <location>
        <begin position="398"/>
        <end position="546"/>
    </location>
</feature>
<evidence type="ECO:0000256" key="7">
    <source>
        <dbReference type="SAM" id="MobiDB-lite"/>
    </source>
</evidence>
<comment type="subcellular location">
    <subcellularLocation>
        <location evidence="2">Cytoplasm</location>
        <location evidence="2">Cytoskeleton</location>
        <location evidence="2">Spindle</location>
    </subcellularLocation>
    <subcellularLocation>
        <location evidence="1">Nucleus</location>
    </subcellularLocation>
</comment>
<keyword evidence="11" id="KW-1185">Reference proteome</keyword>
<keyword evidence="6" id="KW-0539">Nucleus</keyword>
<evidence type="ECO:0000313" key="10">
    <source>
        <dbReference type="EMBL" id="CAG8705535.1"/>
    </source>
</evidence>
<sequence>MDKTPTKSDSGEDSFLQYLNNLEDNGNNLSSGTTSLGFKTPQTLKSQKNDRNYLGVKSQTVIQKKTNTVTVPKPFKFLTAERAQRNENICNASNDAKSPYIPLVKRIQAFLDETPDRFKPHSASKANKSINLNFISKYPVELPQYRYSSTVAKSPFLLTKIRAKPTSVLPTEEREAIEAEKYEFRARPINRRIFEFAGELGVPTIEKPIPTIPESPKITKPKPIPPRKPSPPHLVKANPVPDYDNPFRPVIEHRKLSPPGFSLPGDEITKRKMWEREEKIRRELEEQERARRFRAQPLPSDSPDHFPRPPHRTPTQPDPFILQTDIRGEVYQQYFQEMVNRSEQIEKENKIFHARPVPKFDQVAPPPKPEKPNPTEPVEFNFLTDLRIEKHRQIEKERKNREVEKEMLKREKQREEEARKEAEIRKIRSELVHHPEPIRRYTPLKIEPSKKRLTRATSPLIGEKRRRYLEESSNLSNFSSFSPLKSAKTSTISNDYKDNFDQEQKSSLRLTNISEDYNSMQNSLQQENHDQSQPSPITVRTTIATA</sequence>
<dbReference type="PANTHER" id="PTHR14326:SF44">
    <property type="entry name" value="TARGETING PROTEIN FOR XKLP2"/>
    <property type="match status" value="1"/>
</dbReference>
<evidence type="ECO:0000313" key="11">
    <source>
        <dbReference type="Proteomes" id="UP000789508"/>
    </source>
</evidence>
<feature type="region of interest" description="Disordered" evidence="7">
    <location>
        <begin position="21"/>
        <end position="41"/>
    </location>
</feature>
<comment type="caution">
    <text evidence="10">The sequence shown here is derived from an EMBL/GenBank/DDBJ whole genome shotgun (WGS) entry which is preliminary data.</text>
</comment>
<feature type="region of interest" description="Disordered" evidence="7">
    <location>
        <begin position="285"/>
        <end position="320"/>
    </location>
</feature>
<name>A0A9N9HTU9_9GLOM</name>
<organism evidence="10 11">
    <name type="scientific">Ambispora leptoticha</name>
    <dbReference type="NCBI Taxonomy" id="144679"/>
    <lineage>
        <taxon>Eukaryota</taxon>
        <taxon>Fungi</taxon>
        <taxon>Fungi incertae sedis</taxon>
        <taxon>Mucoromycota</taxon>
        <taxon>Glomeromycotina</taxon>
        <taxon>Glomeromycetes</taxon>
        <taxon>Archaeosporales</taxon>
        <taxon>Ambisporaceae</taxon>
        <taxon>Ambispora</taxon>
    </lineage>
</organism>
<comment type="similarity">
    <text evidence="3">Belongs to the TPX2 family.</text>
</comment>
<feature type="domain" description="TPX2 C-terminal" evidence="8">
    <location>
        <begin position="380"/>
        <end position="455"/>
    </location>
</feature>
<dbReference type="Pfam" id="PF06886">
    <property type="entry name" value="TPX2"/>
    <property type="match status" value="1"/>
</dbReference>
<evidence type="ECO:0000256" key="4">
    <source>
        <dbReference type="ARBA" id="ARBA00022490"/>
    </source>
</evidence>
<feature type="compositionally biased region" description="Low complexity" evidence="7">
    <location>
        <begin position="471"/>
        <end position="482"/>
    </location>
</feature>
<feature type="region of interest" description="Disordered" evidence="7">
    <location>
        <begin position="351"/>
        <end position="378"/>
    </location>
</feature>
<evidence type="ECO:0000256" key="6">
    <source>
        <dbReference type="ARBA" id="ARBA00023242"/>
    </source>
</evidence>
<keyword evidence="5" id="KW-0206">Cytoskeleton</keyword>
<feature type="compositionally biased region" description="Low complexity" evidence="7">
    <location>
        <begin position="207"/>
        <end position="218"/>
    </location>
</feature>
<evidence type="ECO:0000256" key="1">
    <source>
        <dbReference type="ARBA" id="ARBA00004123"/>
    </source>
</evidence>
<feature type="region of interest" description="Disordered" evidence="7">
    <location>
        <begin position="207"/>
        <end position="239"/>
    </location>
</feature>
<dbReference type="EMBL" id="CAJVPS010020811">
    <property type="protein sequence ID" value="CAG8705535.1"/>
    <property type="molecule type" value="Genomic_DNA"/>
</dbReference>
<evidence type="ECO:0000256" key="3">
    <source>
        <dbReference type="ARBA" id="ARBA00005885"/>
    </source>
</evidence>
<dbReference type="InterPro" id="IPR009675">
    <property type="entry name" value="TPX2_fam"/>
</dbReference>
<evidence type="ECO:0000256" key="5">
    <source>
        <dbReference type="ARBA" id="ARBA00023212"/>
    </source>
</evidence>
<gene>
    <name evidence="10" type="ORF">ALEPTO_LOCUS11728</name>
</gene>
<protein>
    <submittedName>
        <fullName evidence="10">5179_t:CDS:1</fullName>
    </submittedName>
</protein>
<dbReference type="PANTHER" id="PTHR14326">
    <property type="entry name" value="TARGETING PROTEIN FOR XKLP2"/>
    <property type="match status" value="1"/>
</dbReference>
<dbReference type="Proteomes" id="UP000789508">
    <property type="component" value="Unassembled WGS sequence"/>
</dbReference>
<proteinExistence type="inferred from homology"/>
<dbReference type="OrthoDB" id="1684416at2759"/>
<dbReference type="InterPro" id="IPR027329">
    <property type="entry name" value="TPX2_C"/>
</dbReference>
<feature type="domain" description="TPX2 central" evidence="9">
    <location>
        <begin position="45"/>
        <end position="218"/>
    </location>
</feature>
<dbReference type="GO" id="GO:0060236">
    <property type="term" value="P:regulation of mitotic spindle organization"/>
    <property type="evidence" value="ECO:0007669"/>
    <property type="project" value="InterPro"/>
</dbReference>
<evidence type="ECO:0000259" key="9">
    <source>
        <dbReference type="Pfam" id="PF12214"/>
    </source>
</evidence>
<dbReference type="InterPro" id="IPR027330">
    <property type="entry name" value="TPX2_central_dom"/>
</dbReference>
<evidence type="ECO:0000256" key="2">
    <source>
        <dbReference type="ARBA" id="ARBA00004186"/>
    </source>
</evidence>
<reference evidence="10" key="1">
    <citation type="submission" date="2021-06" db="EMBL/GenBank/DDBJ databases">
        <authorList>
            <person name="Kallberg Y."/>
            <person name="Tangrot J."/>
            <person name="Rosling A."/>
        </authorList>
    </citation>
    <scope>NUCLEOTIDE SEQUENCE</scope>
    <source>
        <strain evidence="10">FL130A</strain>
    </source>
</reference>
<evidence type="ECO:0000259" key="8">
    <source>
        <dbReference type="Pfam" id="PF06886"/>
    </source>
</evidence>
<accession>A0A9N9HTU9</accession>
<feature type="compositionally biased region" description="Basic and acidic residues" evidence="7">
    <location>
        <begin position="398"/>
        <end position="439"/>
    </location>
</feature>
<feature type="compositionally biased region" description="Pro residues" evidence="7">
    <location>
        <begin position="222"/>
        <end position="232"/>
    </location>
</feature>